<accession>A0A1W6ZSG8</accession>
<keyword evidence="2" id="KW-1185">Reference proteome</keyword>
<reference evidence="1 2" key="1">
    <citation type="submission" date="2017-05" db="EMBL/GenBank/DDBJ databases">
        <title>Full genome sequence of Pseudorhodoplanes sinuspersici.</title>
        <authorList>
            <person name="Dastgheib S.M.M."/>
            <person name="Shavandi M."/>
            <person name="Tirandaz H."/>
        </authorList>
    </citation>
    <scope>NUCLEOTIDE SEQUENCE [LARGE SCALE GENOMIC DNA]</scope>
    <source>
        <strain evidence="1 2">RIPI110</strain>
    </source>
</reference>
<dbReference type="STRING" id="1235591.CAK95_15445"/>
<gene>
    <name evidence="1" type="ORF">CAK95_15445</name>
</gene>
<dbReference type="Proteomes" id="UP000194137">
    <property type="component" value="Chromosome"/>
</dbReference>
<dbReference type="AlphaFoldDB" id="A0A1W6ZSG8"/>
<evidence type="ECO:0000313" key="2">
    <source>
        <dbReference type="Proteomes" id="UP000194137"/>
    </source>
</evidence>
<organism evidence="1 2">
    <name type="scientific">Pseudorhodoplanes sinuspersici</name>
    <dbReference type="NCBI Taxonomy" id="1235591"/>
    <lineage>
        <taxon>Bacteria</taxon>
        <taxon>Pseudomonadati</taxon>
        <taxon>Pseudomonadota</taxon>
        <taxon>Alphaproteobacteria</taxon>
        <taxon>Hyphomicrobiales</taxon>
        <taxon>Pseudorhodoplanes</taxon>
    </lineage>
</organism>
<protein>
    <submittedName>
        <fullName evidence="1">Uncharacterized protein</fullName>
    </submittedName>
</protein>
<dbReference type="KEGG" id="psin:CAK95_15445"/>
<evidence type="ECO:0000313" key="1">
    <source>
        <dbReference type="EMBL" id="ARQ00312.1"/>
    </source>
</evidence>
<proteinExistence type="predicted"/>
<name>A0A1W6ZSG8_9HYPH</name>
<sequence>MIVLSAQLSNPIPAAAQDFSNDYRSGNAMSHFRHMPPELGTPLQDCIHPTEPDLTGHRYRVAQDSNQLLIWPDAARDANVRNLWIGTFSIASATTDPTTRPGGTVTP</sequence>
<dbReference type="EMBL" id="CP021112">
    <property type="protein sequence ID" value="ARQ00312.1"/>
    <property type="molecule type" value="Genomic_DNA"/>
</dbReference>